<dbReference type="SUPFAM" id="SSF46626">
    <property type="entry name" value="Cytochrome c"/>
    <property type="match status" value="1"/>
</dbReference>
<dbReference type="GO" id="GO:0030246">
    <property type="term" value="F:carbohydrate binding"/>
    <property type="evidence" value="ECO:0007669"/>
    <property type="project" value="UniProtKB-KW"/>
</dbReference>
<sequence length="1096" mass="125733">MKSILLVFMRSTYIMPAFALAFLFLFTHCQQKSQIPEIVDGIALPEKVDFNFHIKPILSDRCFACHGPDNNARKAGLRLDTEEGAFGELPESKGRYAIVKGNLGKSRLFYHINATNPEEMMPPPESNLKLNEYEKALIGKWIEQGAEWKKHWSFIPPQKPEVPKVSNTSFIKNEIDNFILQKLEKEGLKPSPLVSKEKLIRRASFDLIGLPPTVEEIDDFLQDNSPNAYEKVLDRLLASPHFGERMAADWLDVARYADTHGYQDDMPRDMWPWRDWVIQAFNKNLSYKDFVTWQLAGDLLPNATDEHILATGFLRNHAQSQEGGIIDEEYRVEYVADKVNTLGRAFLGLTVECSRCHDHKYDPIEQKEFYQLYAFFNSTPETGWIPYKGTPGPTLEIMSNNVKEQLKAAQQAIREQAQKLAERKKQAESDFKTWEKNFIANPNLFLAKDLQKDLLIYLPFEDTLQDKFFDEREKKFKSITITPNKADKTIKGTVYGKKTLQLVEGKIGKAFQFDGDNLVALGKLSGDFERSDEFSLMAYVKLTQKKKDVPIIAKIEEFNDGQRGYELAVTEDTLYVRINHLYPYNCLVVKAKSPILMNEWVHVGMSYDGSSRAEGIELFINGKKIDKNIEINHLYRTIKTYNRDENARNWDLQVGKRNFEGLNNKIIAIDEVKIYGRKLSDLEYEFLTHANPKANVGNLNSFDYYLNNYDKIYIGQKETLKKARQVEEQIRHPLIEVMVMKDLEKPRTTFILNRGQYDAPQKDKQVSPATPENVLPLSNYPKNRLGLAQWLFDDKNPLTARVYANRLWLMMFGRGLVNTVEDFGNQGALPSHPELLDWLAIKLKETNWDIKKMLKLMAMSATYQQSSQIDPKIQEKDSENILLAHAPNQRLTGEMMRDNVLAMSGLLVRKIGGKSVKPYQPEGIFEITTSGRGVVAYEQGHGEDLYRRSLYTFWKRTVPPPAMITFDGSERNICVVKRQSTNTPLQSLVLLNDPQIIEAARVFAEKIIQKEKDTHKRLIYAFRSATSRMPTDKEIEVLKSLYDKELANFKRYPQNAKALISVGEYRVNTNLNSAELAAMSIVASTIFNMSEAVVKG</sequence>
<dbReference type="GO" id="GO:0009055">
    <property type="term" value="F:electron transfer activity"/>
    <property type="evidence" value="ECO:0007669"/>
    <property type="project" value="InterPro"/>
</dbReference>
<feature type="domain" description="Cytochrome C Planctomycete-type" evidence="4">
    <location>
        <begin position="62"/>
        <end position="125"/>
    </location>
</feature>
<dbReference type="SUPFAM" id="SSF49899">
    <property type="entry name" value="Concanavalin A-like lectins/glucanases"/>
    <property type="match status" value="1"/>
</dbReference>
<organism evidence="5 6">
    <name type="scientific">Thermoflexibacter ruber</name>
    <dbReference type="NCBI Taxonomy" id="1003"/>
    <lineage>
        <taxon>Bacteria</taxon>
        <taxon>Pseudomonadati</taxon>
        <taxon>Bacteroidota</taxon>
        <taxon>Cytophagia</taxon>
        <taxon>Cytophagales</taxon>
        <taxon>Thermoflexibacteraceae</taxon>
        <taxon>Thermoflexibacter</taxon>
    </lineage>
</organism>
<dbReference type="RefSeq" id="WP_143090823.1">
    <property type="nucleotide sequence ID" value="NZ_FONY01000008.1"/>
</dbReference>
<dbReference type="Pfam" id="PF07587">
    <property type="entry name" value="PSD1"/>
    <property type="match status" value="1"/>
</dbReference>
<dbReference type="InterPro" id="IPR022655">
    <property type="entry name" value="DUF1553"/>
</dbReference>
<evidence type="ECO:0000259" key="3">
    <source>
        <dbReference type="Pfam" id="PF07587"/>
    </source>
</evidence>
<dbReference type="GO" id="GO:0004553">
    <property type="term" value="F:hydrolase activity, hydrolyzing O-glycosyl compounds"/>
    <property type="evidence" value="ECO:0007669"/>
    <property type="project" value="UniProtKB-ARBA"/>
</dbReference>
<protein>
    <submittedName>
        <fullName evidence="5">Concanavalin A-like lectin/glucanases superfamily protein</fullName>
    </submittedName>
</protein>
<name>A0A1I2DVS8_9BACT</name>
<dbReference type="InterPro" id="IPR036909">
    <property type="entry name" value="Cyt_c-like_dom_sf"/>
</dbReference>
<dbReference type="Gene3D" id="2.60.120.200">
    <property type="match status" value="1"/>
</dbReference>
<keyword evidence="5" id="KW-0430">Lectin</keyword>
<dbReference type="PANTHER" id="PTHR35889:SF3">
    <property type="entry name" value="F-BOX DOMAIN-CONTAINING PROTEIN"/>
    <property type="match status" value="1"/>
</dbReference>
<accession>A0A1I2DVS8</accession>
<gene>
    <name evidence="5" type="ORF">SAMN04488541_100839</name>
</gene>
<evidence type="ECO:0000313" key="5">
    <source>
        <dbReference type="EMBL" id="SFE84705.1"/>
    </source>
</evidence>
<dbReference type="STRING" id="1003.SAMN04488541_100839"/>
<evidence type="ECO:0000313" key="6">
    <source>
        <dbReference type="Proteomes" id="UP000199513"/>
    </source>
</evidence>
<dbReference type="EMBL" id="FONY01000008">
    <property type="protein sequence ID" value="SFE84705.1"/>
    <property type="molecule type" value="Genomic_DNA"/>
</dbReference>
<reference evidence="5 6" key="1">
    <citation type="submission" date="2016-10" db="EMBL/GenBank/DDBJ databases">
        <authorList>
            <person name="de Groot N.N."/>
        </authorList>
    </citation>
    <scope>NUCLEOTIDE SEQUENCE [LARGE SCALE GENOMIC DNA]</scope>
    <source>
        <strain>GEY</strain>
        <strain evidence="6">DSM 9560</strain>
    </source>
</reference>
<dbReference type="GO" id="GO:0020037">
    <property type="term" value="F:heme binding"/>
    <property type="evidence" value="ECO:0007669"/>
    <property type="project" value="InterPro"/>
</dbReference>
<evidence type="ECO:0000259" key="4">
    <source>
        <dbReference type="Pfam" id="PF07635"/>
    </source>
</evidence>
<feature type="domain" description="DUF1553" evidence="3">
    <location>
        <begin position="783"/>
        <end position="1041"/>
    </location>
</feature>
<dbReference type="GO" id="GO:0005975">
    <property type="term" value="P:carbohydrate metabolic process"/>
    <property type="evidence" value="ECO:0007669"/>
    <property type="project" value="UniProtKB-ARBA"/>
</dbReference>
<dbReference type="PANTHER" id="PTHR35889">
    <property type="entry name" value="CYCLOINULO-OLIGOSACCHARIDE FRUCTANOTRANSFERASE-RELATED"/>
    <property type="match status" value="1"/>
</dbReference>
<proteinExistence type="predicted"/>
<dbReference type="InterPro" id="IPR011444">
    <property type="entry name" value="DUF1549"/>
</dbReference>
<dbReference type="OrthoDB" id="1450284at2"/>
<feature type="coiled-coil region" evidence="1">
    <location>
        <begin position="395"/>
        <end position="437"/>
    </location>
</feature>
<keyword evidence="1" id="KW-0175">Coiled coil</keyword>
<dbReference type="Proteomes" id="UP000199513">
    <property type="component" value="Unassembled WGS sequence"/>
</dbReference>
<dbReference type="Pfam" id="PF07635">
    <property type="entry name" value="PSCyt1"/>
    <property type="match status" value="1"/>
</dbReference>
<keyword evidence="6" id="KW-1185">Reference proteome</keyword>
<evidence type="ECO:0000259" key="2">
    <source>
        <dbReference type="Pfam" id="PF07583"/>
    </source>
</evidence>
<dbReference type="InterPro" id="IPR011429">
    <property type="entry name" value="Cyt_c_Planctomycete-type"/>
</dbReference>
<dbReference type="Pfam" id="PF13385">
    <property type="entry name" value="Laminin_G_3"/>
    <property type="match status" value="1"/>
</dbReference>
<feature type="domain" description="DUF1549" evidence="2">
    <location>
        <begin position="174"/>
        <end position="380"/>
    </location>
</feature>
<dbReference type="AlphaFoldDB" id="A0A1I2DVS8"/>
<dbReference type="Pfam" id="PF07583">
    <property type="entry name" value="PSCyt2"/>
    <property type="match status" value="1"/>
</dbReference>
<dbReference type="InterPro" id="IPR013320">
    <property type="entry name" value="ConA-like_dom_sf"/>
</dbReference>
<evidence type="ECO:0000256" key="1">
    <source>
        <dbReference type="SAM" id="Coils"/>
    </source>
</evidence>